<feature type="domain" description="DUF559" evidence="2">
    <location>
        <begin position="167"/>
        <end position="228"/>
    </location>
</feature>
<organism evidence="3">
    <name type="scientific">viral metagenome</name>
    <dbReference type="NCBI Taxonomy" id="1070528"/>
    <lineage>
        <taxon>unclassified sequences</taxon>
        <taxon>metagenomes</taxon>
        <taxon>organismal metagenomes</taxon>
    </lineage>
</organism>
<sequence length="235" mass="27863">MEDYVICKICGWKGKQITTGHLKEHSIKANDYKTMFPNAEMTCLTTKRRMSKMAKTRPPQTEEKKKRISESMKRIYRQTNFPLKNKNENQSGEDNHFYGETHSKENKQKLSQSSTKWLKNAYQNGDKISPFKYLGQGKGMSQYETEVYRLLKPLGFVYDYPVPFSKGRYLIDFAHLERKIGIELDSKLHDSTSDRDERKDKYLRDKGWKIYRIKMDMKNPIDFAEEVLKYIKNLI</sequence>
<reference evidence="3" key="1">
    <citation type="submission" date="2020-03" db="EMBL/GenBank/DDBJ databases">
        <title>The deep terrestrial virosphere.</title>
        <authorList>
            <person name="Holmfeldt K."/>
            <person name="Nilsson E."/>
            <person name="Simone D."/>
            <person name="Lopez-Fernandez M."/>
            <person name="Wu X."/>
            <person name="de Brujin I."/>
            <person name="Lundin D."/>
            <person name="Andersson A."/>
            <person name="Bertilsson S."/>
            <person name="Dopson M."/>
        </authorList>
    </citation>
    <scope>NUCLEOTIDE SEQUENCE</scope>
    <source>
        <strain evidence="3">MM415B02193</strain>
    </source>
</reference>
<feature type="compositionally biased region" description="Basic and acidic residues" evidence="1">
    <location>
        <begin position="60"/>
        <end position="73"/>
    </location>
</feature>
<accession>A0A6M3KU88</accession>
<name>A0A6M3KU88_9ZZZZ</name>
<evidence type="ECO:0000313" key="3">
    <source>
        <dbReference type="EMBL" id="QJA85647.1"/>
    </source>
</evidence>
<dbReference type="InterPro" id="IPR011335">
    <property type="entry name" value="Restrct_endonuc-II-like"/>
</dbReference>
<dbReference type="Pfam" id="PF04480">
    <property type="entry name" value="DUF559"/>
    <property type="match status" value="1"/>
</dbReference>
<evidence type="ECO:0000256" key="1">
    <source>
        <dbReference type="SAM" id="MobiDB-lite"/>
    </source>
</evidence>
<feature type="compositionally biased region" description="Polar residues" evidence="1">
    <location>
        <begin position="77"/>
        <end position="92"/>
    </location>
</feature>
<protein>
    <recommendedName>
        <fullName evidence="2">DUF559 domain-containing protein</fullName>
    </recommendedName>
</protein>
<dbReference type="SUPFAM" id="SSF52980">
    <property type="entry name" value="Restriction endonuclease-like"/>
    <property type="match status" value="1"/>
</dbReference>
<dbReference type="InterPro" id="IPR007569">
    <property type="entry name" value="DUF559"/>
</dbReference>
<gene>
    <name evidence="3" type="ORF">MM415B02193_0002</name>
</gene>
<dbReference type="EMBL" id="MT142587">
    <property type="protein sequence ID" value="QJA85647.1"/>
    <property type="molecule type" value="Genomic_DNA"/>
</dbReference>
<dbReference type="AlphaFoldDB" id="A0A6M3KU88"/>
<evidence type="ECO:0000259" key="2">
    <source>
        <dbReference type="Pfam" id="PF04480"/>
    </source>
</evidence>
<dbReference type="SUPFAM" id="SSF64496">
    <property type="entry name" value="DNA-binding domain of intron-encoded endonucleases"/>
    <property type="match status" value="1"/>
</dbReference>
<feature type="compositionally biased region" description="Basic and acidic residues" evidence="1">
    <location>
        <begin position="93"/>
        <end position="108"/>
    </location>
</feature>
<dbReference type="Gene3D" id="3.40.960.10">
    <property type="entry name" value="VSR Endonuclease"/>
    <property type="match status" value="1"/>
</dbReference>
<proteinExistence type="predicted"/>
<feature type="region of interest" description="Disordered" evidence="1">
    <location>
        <begin position="49"/>
        <end position="115"/>
    </location>
</feature>